<evidence type="ECO:0000313" key="10">
    <source>
        <dbReference type="EnsemblMetazoa" id="BGLB001455-PC"/>
    </source>
</evidence>
<organism evidence="10 11">
    <name type="scientific">Biomphalaria glabrata</name>
    <name type="common">Bloodfluke planorb</name>
    <name type="synonym">Freshwater snail</name>
    <dbReference type="NCBI Taxonomy" id="6526"/>
    <lineage>
        <taxon>Eukaryota</taxon>
        <taxon>Metazoa</taxon>
        <taxon>Spiralia</taxon>
        <taxon>Lophotrochozoa</taxon>
        <taxon>Mollusca</taxon>
        <taxon>Gastropoda</taxon>
        <taxon>Heterobranchia</taxon>
        <taxon>Euthyneura</taxon>
        <taxon>Panpulmonata</taxon>
        <taxon>Hygrophila</taxon>
        <taxon>Lymnaeoidea</taxon>
        <taxon>Planorbidae</taxon>
        <taxon>Biomphalaria</taxon>
    </lineage>
</organism>
<feature type="region of interest" description="Disordered" evidence="8">
    <location>
        <begin position="108"/>
        <end position="155"/>
    </location>
</feature>
<feature type="domain" description="C2H2-type" evidence="9">
    <location>
        <begin position="245"/>
        <end position="272"/>
    </location>
</feature>
<dbReference type="AlphaFoldDB" id="A0A2C9JEI6"/>
<feature type="domain" description="C2H2-type" evidence="9">
    <location>
        <begin position="472"/>
        <end position="499"/>
    </location>
</feature>
<gene>
    <name evidence="10" type="primary">106055172</name>
</gene>
<dbReference type="SMART" id="SM00355">
    <property type="entry name" value="ZnF_C2H2"/>
    <property type="match status" value="8"/>
</dbReference>
<feature type="compositionally biased region" description="Basic residues" evidence="8">
    <location>
        <begin position="146"/>
        <end position="155"/>
    </location>
</feature>
<feature type="domain" description="C2H2-type" evidence="9">
    <location>
        <begin position="529"/>
        <end position="556"/>
    </location>
</feature>
<keyword evidence="5" id="KW-0862">Zinc</keyword>
<evidence type="ECO:0000256" key="4">
    <source>
        <dbReference type="ARBA" id="ARBA00022771"/>
    </source>
</evidence>
<dbReference type="VEuPathDB" id="VectorBase:BGLB001455"/>
<dbReference type="InterPro" id="IPR013087">
    <property type="entry name" value="Znf_C2H2_type"/>
</dbReference>
<keyword evidence="4 7" id="KW-0863">Zinc-finger</keyword>
<evidence type="ECO:0000256" key="7">
    <source>
        <dbReference type="PROSITE-ProRule" id="PRU00042"/>
    </source>
</evidence>
<dbReference type="RefSeq" id="XP_013066785.2">
    <property type="nucleotide sequence ID" value="XM_013211331.2"/>
</dbReference>
<feature type="region of interest" description="Disordered" evidence="8">
    <location>
        <begin position="584"/>
        <end position="741"/>
    </location>
</feature>
<dbReference type="Pfam" id="PF13894">
    <property type="entry name" value="zf-C2H2_4"/>
    <property type="match status" value="1"/>
</dbReference>
<dbReference type="EnsemblMetazoa" id="BGLB001455-RB">
    <property type="protein sequence ID" value="BGLB001455-PB"/>
    <property type="gene ID" value="BGLB001455"/>
</dbReference>
<dbReference type="SUPFAM" id="SSF57667">
    <property type="entry name" value="beta-beta-alpha zinc fingers"/>
    <property type="match status" value="5"/>
</dbReference>
<feature type="domain" description="C2H2-type" evidence="9">
    <location>
        <begin position="217"/>
        <end position="244"/>
    </location>
</feature>
<accession>A0A2C9JEI6</accession>
<feature type="domain" description="C2H2-type" evidence="9">
    <location>
        <begin position="500"/>
        <end position="528"/>
    </location>
</feature>
<sequence length="922" mass="102195">MAANLGQAFLGAGGIPQSLAQELASSTFHEARESFHDYIYSKLILGDDKGPGVMNPNVPVFPNSNLANSYPAALPPGAALYNHTLNNTALADGSGLAVCKPFVNPQQNTMQVAPPQKPPSVKKKSTQPQSTPQGHLVPGNMDSPNKVKKKSHHKKKEKTNVCDVCGRGFAEKYTLNRHMLTHTHVKPFSCSKCNMSFSRSDGLAKHMGAGHRRIDAHHCDVCGGTFNSEVSFEQHRREYGNTLPFVCNLCMLAFSQCCHLNYHMKSHSLSKMNDNFIASCQEDKNNAIDVSELIPEDFTPPKKKDSFSGFLFNVGKSALKRNGDASLGLMGSNIVIKPEIDDMPTCTQLTGPNSSLVFQALNSHSSGHINMASSISSTASSYLPDTSAAGTSGMNAISDVEMKKYFDIKIPNPKFLEGAELHPVGVGEDGLFRCEICGKGFTRKYHMQRHVKLHTRGPIPRAHLLDWTRRPYACGVCKMGFTRQHHLTRHMLIHTGERPHSCHVCGKAFRRYTNLSLHVRTVHGAERPFKCHICGRGFPRLYSLQRHLKLHAKNAALIALDNNEQIYKGFKPVGTVNAEQLQDANKSSAFSSTNPDSTRQSPGHGHESSSDHSDEDSEKYDHESSINDNSLNQSNQDGQNSPHQELRNYNQNQAGNENFNPQQPSQQNNNQGGNAQVNQGNGRLGSQSLRPPSHEQEMINRMSRHEGDGMRRQTPSQNNNYGHPSVMQTTNNNDRFNTSNTLSNQNIRNMEMPVSIPTYTEMEIRRDATSYQLNQRSGTEGFNIQRIQSPHAILTSLERPGSRSMISQAESFHHNQQQANFNQQQVTMQAQQRVSMDLSSSRSTMSPAGMHEGVGYSHSHHLDLTGNRAGLNEPPAYPHPHNVGSIQFTTLYPQQITDHLELQPNTTASPMPVNNHSNNIQY</sequence>
<evidence type="ECO:0000256" key="6">
    <source>
        <dbReference type="ARBA" id="ARBA00023242"/>
    </source>
</evidence>
<evidence type="ECO:0000259" key="9">
    <source>
        <dbReference type="PROSITE" id="PS50157"/>
    </source>
</evidence>
<dbReference type="GO" id="GO:0005694">
    <property type="term" value="C:chromosome"/>
    <property type="evidence" value="ECO:0007669"/>
    <property type="project" value="UniProtKB-ARBA"/>
</dbReference>
<dbReference type="GO" id="GO:0000981">
    <property type="term" value="F:DNA-binding transcription factor activity, RNA polymerase II-specific"/>
    <property type="evidence" value="ECO:0007669"/>
    <property type="project" value="TreeGrafter"/>
</dbReference>
<feature type="domain" description="C2H2-type" evidence="9">
    <location>
        <begin position="432"/>
        <end position="455"/>
    </location>
</feature>
<keyword evidence="6" id="KW-0539">Nucleus</keyword>
<dbReference type="VEuPathDB" id="VectorBase:BGLAX_037539"/>
<evidence type="ECO:0000256" key="1">
    <source>
        <dbReference type="ARBA" id="ARBA00004123"/>
    </source>
</evidence>
<dbReference type="InterPro" id="IPR036236">
    <property type="entry name" value="Znf_C2H2_sf"/>
</dbReference>
<dbReference type="Pfam" id="PF12874">
    <property type="entry name" value="zf-met"/>
    <property type="match status" value="1"/>
</dbReference>
<comment type="subcellular location">
    <subcellularLocation>
        <location evidence="1">Nucleus</location>
    </subcellularLocation>
</comment>
<dbReference type="GO" id="GO:0008270">
    <property type="term" value="F:zinc ion binding"/>
    <property type="evidence" value="ECO:0007669"/>
    <property type="project" value="UniProtKB-KW"/>
</dbReference>
<feature type="compositionally biased region" description="Polar residues" evidence="8">
    <location>
        <begin position="626"/>
        <end position="655"/>
    </location>
</feature>
<dbReference type="OrthoDB" id="6910977at2759"/>
<reference evidence="10" key="1">
    <citation type="submission" date="2020-05" db="UniProtKB">
        <authorList>
            <consortium name="EnsemblMetazoa"/>
        </authorList>
    </citation>
    <scope>IDENTIFICATION</scope>
    <source>
        <strain evidence="10">BB02</strain>
    </source>
</reference>
<keyword evidence="3" id="KW-0677">Repeat</keyword>
<dbReference type="FunFam" id="3.30.160.60:FF:000446">
    <property type="entry name" value="Zinc finger protein"/>
    <property type="match status" value="1"/>
</dbReference>
<evidence type="ECO:0000256" key="2">
    <source>
        <dbReference type="ARBA" id="ARBA00022723"/>
    </source>
</evidence>
<dbReference type="PANTHER" id="PTHR24394">
    <property type="entry name" value="ZINC FINGER PROTEIN"/>
    <property type="match status" value="1"/>
</dbReference>
<dbReference type="PANTHER" id="PTHR24394:SF29">
    <property type="entry name" value="MYONEURIN"/>
    <property type="match status" value="1"/>
</dbReference>
<evidence type="ECO:0000256" key="3">
    <source>
        <dbReference type="ARBA" id="ARBA00022737"/>
    </source>
</evidence>
<feature type="domain" description="C2H2-type" evidence="9">
    <location>
        <begin position="160"/>
        <end position="187"/>
    </location>
</feature>
<dbReference type="Pfam" id="PF00096">
    <property type="entry name" value="zf-C2H2"/>
    <property type="match status" value="5"/>
</dbReference>
<name>A0A2C9JEI6_BIOGL</name>
<dbReference type="PROSITE" id="PS50157">
    <property type="entry name" value="ZINC_FINGER_C2H2_2"/>
    <property type="match status" value="8"/>
</dbReference>
<dbReference type="GO" id="GO:0045893">
    <property type="term" value="P:positive regulation of DNA-templated transcription"/>
    <property type="evidence" value="ECO:0007669"/>
    <property type="project" value="UniProtKB-ARBA"/>
</dbReference>
<dbReference type="PROSITE" id="PS00028">
    <property type="entry name" value="ZINC_FINGER_C2H2_1"/>
    <property type="match status" value="7"/>
</dbReference>
<dbReference type="STRING" id="6526.A0A2C9JEI6"/>
<feature type="compositionally biased region" description="Polar residues" evidence="8">
    <location>
        <begin position="584"/>
        <end position="601"/>
    </location>
</feature>
<evidence type="ECO:0000256" key="8">
    <source>
        <dbReference type="SAM" id="MobiDB-lite"/>
    </source>
</evidence>
<dbReference type="RefSeq" id="XP_013066786.2">
    <property type="nucleotide sequence ID" value="XM_013211332.2"/>
</dbReference>
<keyword evidence="2" id="KW-0479">Metal-binding</keyword>
<feature type="compositionally biased region" description="Low complexity" evidence="8">
    <location>
        <begin position="656"/>
        <end position="681"/>
    </location>
</feature>
<dbReference type="GO" id="GO:1990837">
    <property type="term" value="F:sequence-specific double-stranded DNA binding"/>
    <property type="evidence" value="ECO:0007669"/>
    <property type="project" value="UniProtKB-ARBA"/>
</dbReference>
<evidence type="ECO:0000256" key="5">
    <source>
        <dbReference type="ARBA" id="ARBA00022833"/>
    </source>
</evidence>
<dbReference type="EnsemblMetazoa" id="BGLB001455-RC">
    <property type="protein sequence ID" value="BGLB001455-PC"/>
    <property type="gene ID" value="BGLB001455"/>
</dbReference>
<proteinExistence type="predicted"/>
<dbReference type="Gene3D" id="3.30.160.60">
    <property type="entry name" value="Classic Zinc Finger"/>
    <property type="match status" value="7"/>
</dbReference>
<dbReference type="FunFam" id="3.30.160.60:FF:001732">
    <property type="entry name" value="Zgc:162936"/>
    <property type="match status" value="1"/>
</dbReference>
<feature type="compositionally biased region" description="Basic and acidic residues" evidence="8">
    <location>
        <begin position="692"/>
        <end position="711"/>
    </location>
</feature>
<feature type="compositionally biased region" description="Polar residues" evidence="8">
    <location>
        <begin position="713"/>
        <end position="741"/>
    </location>
</feature>
<dbReference type="FunFam" id="3.30.160.60:FF:001498">
    <property type="entry name" value="Zinc finger protein 404"/>
    <property type="match status" value="1"/>
</dbReference>
<dbReference type="FunFam" id="3.30.160.60:FF:000303">
    <property type="entry name" value="Zinc finger protein 41"/>
    <property type="match status" value="1"/>
</dbReference>
<protein>
    <recommendedName>
        <fullName evidence="9">C2H2-type domain-containing protein</fullName>
    </recommendedName>
</protein>
<feature type="domain" description="C2H2-type" evidence="9">
    <location>
        <begin position="188"/>
        <end position="211"/>
    </location>
</feature>
<dbReference type="KEGG" id="bgt:106055172"/>
<dbReference type="Proteomes" id="UP000076420">
    <property type="component" value="Unassembled WGS sequence"/>
</dbReference>
<evidence type="ECO:0000313" key="11">
    <source>
        <dbReference type="Proteomes" id="UP000076420"/>
    </source>
</evidence>
<dbReference type="FunFam" id="3.30.160.60:FF:000065">
    <property type="entry name" value="B-cell CLL/lymphoma 6, member B"/>
    <property type="match status" value="1"/>
</dbReference>
<dbReference type="GO" id="GO:0005634">
    <property type="term" value="C:nucleus"/>
    <property type="evidence" value="ECO:0007669"/>
    <property type="project" value="UniProtKB-SubCell"/>
</dbReference>